<evidence type="ECO:0000313" key="9">
    <source>
        <dbReference type="Proteomes" id="UP000019678"/>
    </source>
</evidence>
<keyword evidence="5" id="KW-0560">Oxidoreductase</keyword>
<dbReference type="SUPFAM" id="SSF51197">
    <property type="entry name" value="Clavaminate synthase-like"/>
    <property type="match status" value="1"/>
</dbReference>
<evidence type="ECO:0000259" key="7">
    <source>
        <dbReference type="PROSITE" id="PS51471"/>
    </source>
</evidence>
<comment type="cofactor">
    <cofactor evidence="1">
        <name>L-ascorbate</name>
        <dbReference type="ChEBI" id="CHEBI:38290"/>
    </cofactor>
</comment>
<dbReference type="OrthoDB" id="269774at2"/>
<dbReference type="InterPro" id="IPR044862">
    <property type="entry name" value="Pro_4_hyd_alph_FE2OG_OXY"/>
</dbReference>
<organism evidence="8 9">
    <name type="scientific">Chondromyces apiculatus DSM 436</name>
    <dbReference type="NCBI Taxonomy" id="1192034"/>
    <lineage>
        <taxon>Bacteria</taxon>
        <taxon>Pseudomonadati</taxon>
        <taxon>Myxococcota</taxon>
        <taxon>Polyangia</taxon>
        <taxon>Polyangiales</taxon>
        <taxon>Polyangiaceae</taxon>
        <taxon>Chondromyces</taxon>
    </lineage>
</organism>
<proteinExistence type="predicted"/>
<dbReference type="PANTHER" id="PTHR10869">
    <property type="entry name" value="PROLYL 4-HYDROXYLASE ALPHA SUBUNIT"/>
    <property type="match status" value="1"/>
</dbReference>
<evidence type="ECO:0000256" key="3">
    <source>
        <dbReference type="ARBA" id="ARBA00022896"/>
    </source>
</evidence>
<dbReference type="GO" id="GO:0031418">
    <property type="term" value="F:L-ascorbic acid binding"/>
    <property type="evidence" value="ECO:0007669"/>
    <property type="project" value="UniProtKB-KW"/>
</dbReference>
<dbReference type="RefSeq" id="WP_052374154.1">
    <property type="nucleotide sequence ID" value="NZ_ASRX01000006.1"/>
</dbReference>
<keyword evidence="3" id="KW-0847">Vitamin C</keyword>
<dbReference type="Pfam" id="PF13640">
    <property type="entry name" value="2OG-FeII_Oxy_3"/>
    <property type="match status" value="1"/>
</dbReference>
<dbReference type="PROSITE" id="PS51471">
    <property type="entry name" value="FE2OG_OXY"/>
    <property type="match status" value="1"/>
</dbReference>
<dbReference type="GO" id="GO:0004656">
    <property type="term" value="F:procollagen-proline 4-dioxygenase activity"/>
    <property type="evidence" value="ECO:0007669"/>
    <property type="project" value="TreeGrafter"/>
</dbReference>
<reference evidence="8 9" key="1">
    <citation type="submission" date="2013-05" db="EMBL/GenBank/DDBJ databases">
        <title>Genome assembly of Chondromyces apiculatus DSM 436.</title>
        <authorList>
            <person name="Sharma G."/>
            <person name="Khatri I."/>
            <person name="Kaur C."/>
            <person name="Mayilraj S."/>
            <person name="Subramanian S."/>
        </authorList>
    </citation>
    <scope>NUCLEOTIDE SEQUENCE [LARGE SCALE GENOMIC DNA]</scope>
    <source>
        <strain evidence="8 9">DSM 436</strain>
    </source>
</reference>
<gene>
    <name evidence="8" type="ORF">CAP_6808</name>
</gene>
<dbReference type="PANTHER" id="PTHR10869:SF236">
    <property type="entry name" value="PROLYL 4-HYDROXYLASE ALPHA SUBUNIT DOMAIN-CONTAINING PROTEIN"/>
    <property type="match status" value="1"/>
</dbReference>
<dbReference type="EMBL" id="ASRX01000006">
    <property type="protein sequence ID" value="EYF07786.1"/>
    <property type="molecule type" value="Genomic_DNA"/>
</dbReference>
<dbReference type="STRING" id="1192034.CAP_6808"/>
<keyword evidence="9" id="KW-1185">Reference proteome</keyword>
<evidence type="ECO:0000256" key="2">
    <source>
        <dbReference type="ARBA" id="ARBA00022723"/>
    </source>
</evidence>
<sequence>MGLYAGHFDFRHPLLWTVPALFSAAECAEMLAGVDAHEWLPSTVNSATGRVVDTRIRDNTLAVLRDPALAEELYRRVLPHVPRAMLAEVEGRSHVAMEVTGVHVPVRIYRYEVGQHFGLHQDQAYFRGDGAKSLLTLMVYLNEDFEGGETDFPEQERTIVPSTGTALLFQHMVLHAGNRVRRGTKLVLRSDVLYRPAS</sequence>
<dbReference type="eggNOG" id="COG3128">
    <property type="taxonomic scope" value="Bacteria"/>
</dbReference>
<name>A0A017TGP6_9BACT</name>
<evidence type="ECO:0000256" key="1">
    <source>
        <dbReference type="ARBA" id="ARBA00001961"/>
    </source>
</evidence>
<evidence type="ECO:0000256" key="6">
    <source>
        <dbReference type="ARBA" id="ARBA00023004"/>
    </source>
</evidence>
<dbReference type="InterPro" id="IPR005123">
    <property type="entry name" value="Oxoglu/Fe-dep_dioxygenase_dom"/>
</dbReference>
<keyword evidence="6" id="KW-0408">Iron</keyword>
<dbReference type="Proteomes" id="UP000019678">
    <property type="component" value="Unassembled WGS sequence"/>
</dbReference>
<dbReference type="GO" id="GO:0005506">
    <property type="term" value="F:iron ion binding"/>
    <property type="evidence" value="ECO:0007669"/>
    <property type="project" value="InterPro"/>
</dbReference>
<evidence type="ECO:0000256" key="5">
    <source>
        <dbReference type="ARBA" id="ARBA00023002"/>
    </source>
</evidence>
<dbReference type="InterPro" id="IPR045054">
    <property type="entry name" value="P4HA-like"/>
</dbReference>
<dbReference type="AlphaFoldDB" id="A0A017TGP6"/>
<dbReference type="SMART" id="SM00702">
    <property type="entry name" value="P4Hc"/>
    <property type="match status" value="1"/>
</dbReference>
<dbReference type="Gene3D" id="2.60.120.620">
    <property type="entry name" value="q2cbj1_9rhob like domain"/>
    <property type="match status" value="1"/>
</dbReference>
<dbReference type="InterPro" id="IPR006620">
    <property type="entry name" value="Pro_4_hyd_alph"/>
</dbReference>
<evidence type="ECO:0000256" key="4">
    <source>
        <dbReference type="ARBA" id="ARBA00022964"/>
    </source>
</evidence>
<comment type="caution">
    <text evidence="8">The sequence shown here is derived from an EMBL/GenBank/DDBJ whole genome shotgun (WGS) entry which is preliminary data.</text>
</comment>
<evidence type="ECO:0000313" key="8">
    <source>
        <dbReference type="EMBL" id="EYF07786.1"/>
    </source>
</evidence>
<keyword evidence="4" id="KW-0223">Dioxygenase</keyword>
<keyword evidence="2" id="KW-0479">Metal-binding</keyword>
<feature type="domain" description="Fe2OG dioxygenase" evidence="7">
    <location>
        <begin position="102"/>
        <end position="198"/>
    </location>
</feature>
<accession>A0A017TGP6</accession>
<protein>
    <recommendedName>
        <fullName evidence="7">Fe2OG dioxygenase domain-containing protein</fullName>
    </recommendedName>
</protein>